<accession>A0A7G7BQJ3</accession>
<dbReference type="InterPro" id="IPR023365">
    <property type="entry name" value="Sortase_dom-sf"/>
</dbReference>
<keyword evidence="5" id="KW-1185">Reference proteome</keyword>
<feature type="signal peptide" evidence="3">
    <location>
        <begin position="1"/>
        <end position="30"/>
    </location>
</feature>
<dbReference type="Gene3D" id="2.40.260.10">
    <property type="entry name" value="Sortase"/>
    <property type="match status" value="1"/>
</dbReference>
<evidence type="ECO:0000256" key="1">
    <source>
        <dbReference type="ARBA" id="ARBA00022801"/>
    </source>
</evidence>
<dbReference type="InterPro" id="IPR042001">
    <property type="entry name" value="Sortase_F"/>
</dbReference>
<feature type="chain" id="PRO_5028997441" evidence="3">
    <location>
        <begin position="31"/>
        <end position="242"/>
    </location>
</feature>
<dbReference type="Pfam" id="PF04203">
    <property type="entry name" value="Sortase"/>
    <property type="match status" value="1"/>
</dbReference>
<dbReference type="Proteomes" id="UP000515307">
    <property type="component" value="Chromosome"/>
</dbReference>
<dbReference type="AlphaFoldDB" id="A0A7G7BQJ3"/>
<feature type="region of interest" description="Disordered" evidence="2">
    <location>
        <begin position="37"/>
        <end position="97"/>
    </location>
</feature>
<dbReference type="InterPro" id="IPR005754">
    <property type="entry name" value="Sortase"/>
</dbReference>
<dbReference type="KEGG" id="sfiy:F0344_26110"/>
<sequence>MPDRPQQRAKWRTVAAGSAWSAVAAGSAAAAVTAVLLFPSGDPGPPNGFGQVPETGRSTGTASSSSAQAATPPGQKPVPSVGATDQNSTTSAQGAPPVRVVISRADLSAPVVPVGVRDDGRAEVPADPAQAGWYRFGPAPGDAHGSAVLVGHVDSRTGELGELAALYDVRAGDRVDVQRGDDTTIAYEIVARRIVKKNRMPADVFRREGEPVLTLITCAPPYDPDRGGYQSNLIVTAVRSVS</sequence>
<feature type="compositionally biased region" description="Polar residues" evidence="2">
    <location>
        <begin position="83"/>
        <end position="93"/>
    </location>
</feature>
<dbReference type="EMBL" id="CP045702">
    <property type="protein sequence ID" value="QNE77608.1"/>
    <property type="molecule type" value="Genomic_DNA"/>
</dbReference>
<dbReference type="SUPFAM" id="SSF63817">
    <property type="entry name" value="Sortase"/>
    <property type="match status" value="1"/>
</dbReference>
<evidence type="ECO:0000256" key="3">
    <source>
        <dbReference type="SAM" id="SignalP"/>
    </source>
</evidence>
<feature type="compositionally biased region" description="Low complexity" evidence="2">
    <location>
        <begin position="58"/>
        <end position="73"/>
    </location>
</feature>
<organism evidence="4 5">
    <name type="scientific">Streptomyces finlayi</name>
    <dbReference type="NCBI Taxonomy" id="67296"/>
    <lineage>
        <taxon>Bacteria</taxon>
        <taxon>Bacillati</taxon>
        <taxon>Actinomycetota</taxon>
        <taxon>Actinomycetes</taxon>
        <taxon>Kitasatosporales</taxon>
        <taxon>Streptomycetaceae</taxon>
        <taxon>Streptomyces</taxon>
    </lineage>
</organism>
<gene>
    <name evidence="4" type="ORF">F0344_26110</name>
</gene>
<reference evidence="5" key="1">
    <citation type="submission" date="2019-10" db="EMBL/GenBank/DDBJ databases">
        <title>Antimicrobial potential of Antarctic Bacteria.</title>
        <authorList>
            <person name="Benaud N."/>
            <person name="Edwards R.J."/>
            <person name="Ferrari B.C."/>
        </authorList>
    </citation>
    <scope>NUCLEOTIDE SEQUENCE [LARGE SCALE GENOMIC DNA]</scope>
    <source>
        <strain evidence="5">NBSH44</strain>
    </source>
</reference>
<keyword evidence="3" id="KW-0732">Signal</keyword>
<name>A0A7G7BQJ3_9ACTN</name>
<dbReference type="CDD" id="cd05829">
    <property type="entry name" value="Sortase_F"/>
    <property type="match status" value="1"/>
</dbReference>
<evidence type="ECO:0000313" key="4">
    <source>
        <dbReference type="EMBL" id="QNE77608.1"/>
    </source>
</evidence>
<keyword evidence="1" id="KW-0378">Hydrolase</keyword>
<evidence type="ECO:0000313" key="5">
    <source>
        <dbReference type="Proteomes" id="UP000515307"/>
    </source>
</evidence>
<dbReference type="GO" id="GO:0016787">
    <property type="term" value="F:hydrolase activity"/>
    <property type="evidence" value="ECO:0007669"/>
    <property type="project" value="UniProtKB-KW"/>
</dbReference>
<protein>
    <submittedName>
        <fullName evidence="4">Sortase</fullName>
    </submittedName>
</protein>
<evidence type="ECO:0000256" key="2">
    <source>
        <dbReference type="SAM" id="MobiDB-lite"/>
    </source>
</evidence>
<proteinExistence type="predicted"/>